<dbReference type="Gene3D" id="2.40.128.20">
    <property type="match status" value="1"/>
</dbReference>
<dbReference type="EMBL" id="JAQQBS010001423">
    <property type="protein sequence ID" value="KAK0160124.1"/>
    <property type="molecule type" value="Genomic_DNA"/>
</dbReference>
<evidence type="ECO:0008006" key="4">
    <source>
        <dbReference type="Google" id="ProtNLM"/>
    </source>
</evidence>
<keyword evidence="1" id="KW-0732">Signal</keyword>
<dbReference type="Proteomes" id="UP001168990">
    <property type="component" value="Unassembled WGS sequence"/>
</dbReference>
<organism evidence="2 3">
    <name type="scientific">Microctonus aethiopoides</name>
    <dbReference type="NCBI Taxonomy" id="144406"/>
    <lineage>
        <taxon>Eukaryota</taxon>
        <taxon>Metazoa</taxon>
        <taxon>Ecdysozoa</taxon>
        <taxon>Arthropoda</taxon>
        <taxon>Hexapoda</taxon>
        <taxon>Insecta</taxon>
        <taxon>Pterygota</taxon>
        <taxon>Neoptera</taxon>
        <taxon>Endopterygota</taxon>
        <taxon>Hymenoptera</taxon>
        <taxon>Apocrita</taxon>
        <taxon>Ichneumonoidea</taxon>
        <taxon>Braconidae</taxon>
        <taxon>Euphorinae</taxon>
        <taxon>Microctonus</taxon>
    </lineage>
</organism>
<comment type="caution">
    <text evidence="2">The sequence shown here is derived from an EMBL/GenBank/DDBJ whole genome shotgun (WGS) entry which is preliminary data.</text>
</comment>
<sequence length="181" mass="20783">MAFVKCSIFIVLISLTIFETVHAAAIKKQNTVQQYYNADKIVGRWFLVGVLSNYRAPDVPDCITVDINKERNNIFNYTININITNSNNLKFNGTVQIVNSRIFLIINSAVKEEITLDIKDYENDNEFVVHDHERSVYLILSRDSSDISSELDSKYKFMALKNGFLYTNLKKIITANKLESN</sequence>
<dbReference type="InterPro" id="IPR012674">
    <property type="entry name" value="Calycin"/>
</dbReference>
<evidence type="ECO:0000256" key="1">
    <source>
        <dbReference type="SAM" id="SignalP"/>
    </source>
</evidence>
<protein>
    <recommendedName>
        <fullName evidence="4">Lipocalin/cytosolic fatty-acid binding domain-containing protein</fullName>
    </recommendedName>
</protein>
<keyword evidence="3" id="KW-1185">Reference proteome</keyword>
<evidence type="ECO:0000313" key="3">
    <source>
        <dbReference type="Proteomes" id="UP001168990"/>
    </source>
</evidence>
<evidence type="ECO:0000313" key="2">
    <source>
        <dbReference type="EMBL" id="KAK0160124.1"/>
    </source>
</evidence>
<accession>A0AA39EZM1</accession>
<gene>
    <name evidence="2" type="ORF">PV328_007562</name>
</gene>
<dbReference type="SUPFAM" id="SSF50814">
    <property type="entry name" value="Lipocalins"/>
    <property type="match status" value="1"/>
</dbReference>
<reference evidence="2" key="2">
    <citation type="submission" date="2023-03" db="EMBL/GenBank/DDBJ databases">
        <authorList>
            <person name="Inwood S.N."/>
            <person name="Skelly J.G."/>
            <person name="Guhlin J."/>
            <person name="Harrop T.W.R."/>
            <person name="Goldson S.G."/>
            <person name="Dearden P.K."/>
        </authorList>
    </citation>
    <scope>NUCLEOTIDE SEQUENCE</scope>
    <source>
        <strain evidence="2">Irish</strain>
        <tissue evidence="2">Whole body</tissue>
    </source>
</reference>
<name>A0AA39EZM1_9HYME</name>
<reference evidence="2" key="1">
    <citation type="journal article" date="2023" name="bioRxiv">
        <title>Scaffold-level genome assemblies of two parasitoid biocontrol wasps reveal the parthenogenesis mechanism and an associated novel virus.</title>
        <authorList>
            <person name="Inwood S."/>
            <person name="Skelly J."/>
            <person name="Guhlin J."/>
            <person name="Harrop T."/>
            <person name="Goldson S."/>
            <person name="Dearden P."/>
        </authorList>
    </citation>
    <scope>NUCLEOTIDE SEQUENCE</scope>
    <source>
        <strain evidence="2">Irish</strain>
        <tissue evidence="2">Whole body</tissue>
    </source>
</reference>
<dbReference type="AlphaFoldDB" id="A0AA39EZM1"/>
<proteinExistence type="predicted"/>
<feature type="chain" id="PRO_5041391360" description="Lipocalin/cytosolic fatty-acid binding domain-containing protein" evidence="1">
    <location>
        <begin position="24"/>
        <end position="181"/>
    </location>
</feature>
<feature type="signal peptide" evidence="1">
    <location>
        <begin position="1"/>
        <end position="23"/>
    </location>
</feature>